<organism evidence="1 2">
    <name type="scientific">Daphnia magna</name>
    <dbReference type="NCBI Taxonomy" id="35525"/>
    <lineage>
        <taxon>Eukaryota</taxon>
        <taxon>Metazoa</taxon>
        <taxon>Ecdysozoa</taxon>
        <taxon>Arthropoda</taxon>
        <taxon>Crustacea</taxon>
        <taxon>Branchiopoda</taxon>
        <taxon>Diplostraca</taxon>
        <taxon>Cladocera</taxon>
        <taxon>Anomopoda</taxon>
        <taxon>Daphniidae</taxon>
        <taxon>Daphnia</taxon>
    </lineage>
</organism>
<protein>
    <submittedName>
        <fullName evidence="1">Uncharacterized protein</fullName>
    </submittedName>
</protein>
<name>A0ABQ9ZWY5_9CRUS</name>
<evidence type="ECO:0000313" key="2">
    <source>
        <dbReference type="Proteomes" id="UP001234178"/>
    </source>
</evidence>
<evidence type="ECO:0000313" key="1">
    <source>
        <dbReference type="EMBL" id="KAK4017420.1"/>
    </source>
</evidence>
<dbReference type="Proteomes" id="UP001234178">
    <property type="component" value="Unassembled WGS sequence"/>
</dbReference>
<keyword evidence="2" id="KW-1185">Reference proteome</keyword>
<sequence>MLKATYWRGEGRRQLGLRETVSKGRDRHRYIPVGLFRPSDWLSPSPHPKAPPPLLLVFYCLGVLLSPYRHDRAGLGKCTRTRRLAR</sequence>
<comment type="caution">
    <text evidence="1">The sequence shown here is derived from an EMBL/GenBank/DDBJ whole genome shotgun (WGS) entry which is preliminary data.</text>
</comment>
<proteinExistence type="predicted"/>
<dbReference type="EMBL" id="JAOYFB010000006">
    <property type="protein sequence ID" value="KAK4017420.1"/>
    <property type="molecule type" value="Genomic_DNA"/>
</dbReference>
<gene>
    <name evidence="1" type="ORF">OUZ56_032731</name>
</gene>
<accession>A0ABQ9ZWY5</accession>
<reference evidence="1 2" key="1">
    <citation type="journal article" date="2023" name="Nucleic Acids Res.">
        <title>The hologenome of Daphnia magna reveals possible DNA methylation and microbiome-mediated evolution of the host genome.</title>
        <authorList>
            <person name="Chaturvedi A."/>
            <person name="Li X."/>
            <person name="Dhandapani V."/>
            <person name="Marshall H."/>
            <person name="Kissane S."/>
            <person name="Cuenca-Cambronero M."/>
            <person name="Asole G."/>
            <person name="Calvet F."/>
            <person name="Ruiz-Romero M."/>
            <person name="Marangio P."/>
            <person name="Guigo R."/>
            <person name="Rago D."/>
            <person name="Mirbahai L."/>
            <person name="Eastwood N."/>
            <person name="Colbourne J.K."/>
            <person name="Zhou J."/>
            <person name="Mallon E."/>
            <person name="Orsini L."/>
        </authorList>
    </citation>
    <scope>NUCLEOTIDE SEQUENCE [LARGE SCALE GENOMIC DNA]</scope>
    <source>
        <strain evidence="1">LRV0_1</strain>
    </source>
</reference>